<dbReference type="Proteomes" id="UP000032180">
    <property type="component" value="Chromosome 3"/>
</dbReference>
<dbReference type="STRING" id="77586.A0A0D9VSE3"/>
<dbReference type="Gramene" id="LPERR03G10660.1">
    <property type="protein sequence ID" value="LPERR03G10660.1"/>
    <property type="gene ID" value="LPERR03G10660"/>
</dbReference>
<keyword evidence="1" id="KW-0812">Transmembrane</keyword>
<keyword evidence="3" id="KW-1185">Reference proteome</keyword>
<evidence type="ECO:0000313" key="2">
    <source>
        <dbReference type="EnsemblPlants" id="LPERR03G10660.1"/>
    </source>
</evidence>
<keyword evidence="1" id="KW-1133">Transmembrane helix</keyword>
<dbReference type="PANTHER" id="PTHR10811">
    <property type="entry name" value="FRINGE-RELATED"/>
    <property type="match status" value="1"/>
</dbReference>
<dbReference type="InterPro" id="IPR006740">
    <property type="entry name" value="DUF604"/>
</dbReference>
<reference evidence="2" key="3">
    <citation type="submission" date="2015-04" db="UniProtKB">
        <authorList>
            <consortium name="EnsemblPlants"/>
        </authorList>
    </citation>
    <scope>IDENTIFICATION</scope>
</reference>
<dbReference type="eggNOG" id="KOG2246">
    <property type="taxonomic scope" value="Eukaryota"/>
</dbReference>
<dbReference type="FunFam" id="3.90.550.50:FF:000030">
    <property type="entry name" value="Fringe-related protein"/>
    <property type="match status" value="1"/>
</dbReference>
<organism evidence="2 3">
    <name type="scientific">Leersia perrieri</name>
    <dbReference type="NCBI Taxonomy" id="77586"/>
    <lineage>
        <taxon>Eukaryota</taxon>
        <taxon>Viridiplantae</taxon>
        <taxon>Streptophyta</taxon>
        <taxon>Embryophyta</taxon>
        <taxon>Tracheophyta</taxon>
        <taxon>Spermatophyta</taxon>
        <taxon>Magnoliopsida</taxon>
        <taxon>Liliopsida</taxon>
        <taxon>Poales</taxon>
        <taxon>Poaceae</taxon>
        <taxon>BOP clade</taxon>
        <taxon>Oryzoideae</taxon>
        <taxon>Oryzeae</taxon>
        <taxon>Oryzinae</taxon>
        <taxon>Leersia</taxon>
    </lineage>
</organism>
<proteinExistence type="predicted"/>
<keyword evidence="1" id="KW-0472">Membrane</keyword>
<dbReference type="EnsemblPlants" id="LPERR03G10660.1">
    <property type="protein sequence ID" value="LPERR03G10660.1"/>
    <property type="gene ID" value="LPERR03G10660"/>
</dbReference>
<reference evidence="3" key="2">
    <citation type="submission" date="2013-12" db="EMBL/GenBank/DDBJ databases">
        <authorList>
            <person name="Yu Y."/>
            <person name="Lee S."/>
            <person name="de Baynast K."/>
            <person name="Wissotski M."/>
            <person name="Liu L."/>
            <person name="Talag J."/>
            <person name="Goicoechea J."/>
            <person name="Angelova A."/>
            <person name="Jetty R."/>
            <person name="Kudrna D."/>
            <person name="Golser W."/>
            <person name="Rivera L."/>
            <person name="Zhang J."/>
            <person name="Wing R."/>
        </authorList>
    </citation>
    <scope>NUCLEOTIDE SEQUENCE</scope>
</reference>
<protein>
    <submittedName>
        <fullName evidence="2">Uncharacterized protein</fullName>
    </submittedName>
</protein>
<evidence type="ECO:0000313" key="3">
    <source>
        <dbReference type="Proteomes" id="UP000032180"/>
    </source>
</evidence>
<reference evidence="2 3" key="1">
    <citation type="submission" date="2012-08" db="EMBL/GenBank/DDBJ databases">
        <title>Oryza genome evolution.</title>
        <authorList>
            <person name="Wing R.A."/>
        </authorList>
    </citation>
    <scope>NUCLEOTIDE SEQUENCE</scope>
</reference>
<dbReference type="AlphaFoldDB" id="A0A0D9VSE3"/>
<dbReference type="Pfam" id="PF04646">
    <property type="entry name" value="DUF604"/>
    <property type="match status" value="1"/>
</dbReference>
<dbReference type="Gene3D" id="3.90.550.50">
    <property type="match status" value="1"/>
</dbReference>
<feature type="transmembrane region" description="Helical" evidence="1">
    <location>
        <begin position="21"/>
        <end position="42"/>
    </location>
</feature>
<dbReference type="HOGENOM" id="CLU_029819_2_0_1"/>
<name>A0A0D9VSE3_9ORYZ</name>
<evidence type="ECO:0000256" key="1">
    <source>
        <dbReference type="SAM" id="Phobius"/>
    </source>
</evidence>
<sequence>MQHKWKVADAGGGGGDQRRRCVTASLSMLIAATLAFLAYVAFFPYDGEGGLYRWWRCEGCGDAAGGFPYDDEAAVAEGPTPGSGRLRRSPTTLSHIVFGIGASARTWDNRRGYAELWWRPGEMRGHVWLDEQPVGPWPAATCPPYRVSADASRFGDRASASRMARIVADSFLETANGTTDSPEPRWFVMGDDDTLFFPDNLVAVLNKYNHEEMYYVGAPSESVEQNVMHSYGMAFGGGGFAVSYPAAAELSKAIDGCLDRYRWFYGSDQRVQACLSELGVPLTREPGFHQVDIRGDAYGMLAAHPLAPLVSLHHLDHIEPIIPSGGGSPLDSARRLVGASRLDTARSLQQAFCYQRGPRYTWSVSVAWGYTVQLYPWAVAPHDLEVPLRTFKTWRSWADGPFVFNTRSLGRDDACAQPAVFFLTAARNESSRSRGRGRARSTTVTEYARRAARPGAKECEKPSFLAASTVRNVMVFAPRMSPNEWTRAPRRHCCSTKRTRFGAELEVRIRYCRRGELTTP</sequence>
<accession>A0A0D9VSE3</accession>